<feature type="chain" id="PRO_5029458033" evidence="4">
    <location>
        <begin position="22"/>
        <end position="496"/>
    </location>
</feature>
<feature type="repeat" description="ANK" evidence="3">
    <location>
        <begin position="93"/>
        <end position="125"/>
    </location>
</feature>
<dbReference type="PROSITE" id="PS50297">
    <property type="entry name" value="ANK_REP_REGION"/>
    <property type="match status" value="2"/>
</dbReference>
<dbReference type="PANTHER" id="PTHR24141:SF1">
    <property type="entry name" value="2-5A-DEPENDENT RIBONUCLEASE"/>
    <property type="match status" value="1"/>
</dbReference>
<dbReference type="RefSeq" id="WP_150899797.1">
    <property type="nucleotide sequence ID" value="NZ_WAAU01000013.1"/>
</dbReference>
<dbReference type="SMART" id="SM00248">
    <property type="entry name" value="ANK"/>
    <property type="match status" value="10"/>
</dbReference>
<feature type="signal peptide" evidence="4">
    <location>
        <begin position="1"/>
        <end position="21"/>
    </location>
</feature>
<feature type="repeat" description="ANK" evidence="3">
    <location>
        <begin position="267"/>
        <end position="300"/>
    </location>
</feature>
<dbReference type="AlphaFoldDB" id="A0A7J5ALG3"/>
<dbReference type="OrthoDB" id="2575953at2"/>
<dbReference type="InterPro" id="IPR002110">
    <property type="entry name" value="Ankyrin_rpt"/>
</dbReference>
<dbReference type="PANTHER" id="PTHR24141">
    <property type="entry name" value="2-5A-DEPENDENT RIBONUCLEASE"/>
    <property type="match status" value="1"/>
</dbReference>
<evidence type="ECO:0000256" key="2">
    <source>
        <dbReference type="ARBA" id="ARBA00023043"/>
    </source>
</evidence>
<evidence type="ECO:0000313" key="6">
    <source>
        <dbReference type="Proteomes" id="UP000467305"/>
    </source>
</evidence>
<sequence length="496" mass="55685">MKSLNIKLLLSLFLISSVVFAQNTNIFLKRDFWKTKPSIDQVEQKIKEGNSATKLNRYGFDAVVYALLENADENVIKHLLSKKGNDVNKLTHDGRTYIFWAAYKNNMPIVNYLLNNGAKTDVIDDKGYSLLNFAAVAGVTNTKLYDLLISKGANILKDKTPKGANALLLITPKLEDFKLVDYFTKKGLDINSTDKDGNGAFNYTAQSGNKKMLELLIKKGLPYKTLNKKGGNAMLFATRGSRRGYNSLDYFKYLEGLGINPNITNKEGTTPLHNLSYRNKDIATYEYFIDKGVDANQANKEGNTPLLNASSRNSIEIIKLLADKTKDINHTNKDGRSALTYALRNKPEVVDYFISKGSDVAIVDKKGNNLNYYLFKTFNPKNKEEFSKKLNALKSKGLDVEKTQKDGNTLYHLAVDKQSIPMLDFIKEYKININAKNNKGLTALQKAVMTAKNDKIIKHLVSLGANKSVKTDFDETLYDLAKENEALKNIDISFLK</sequence>
<dbReference type="GO" id="GO:0004540">
    <property type="term" value="F:RNA nuclease activity"/>
    <property type="evidence" value="ECO:0007669"/>
    <property type="project" value="TreeGrafter"/>
</dbReference>
<dbReference type="Proteomes" id="UP000467305">
    <property type="component" value="Unassembled WGS sequence"/>
</dbReference>
<evidence type="ECO:0000256" key="4">
    <source>
        <dbReference type="SAM" id="SignalP"/>
    </source>
</evidence>
<gene>
    <name evidence="5" type="ORF">F7018_09355</name>
</gene>
<dbReference type="EMBL" id="WAAU01000013">
    <property type="protein sequence ID" value="KAB1158373.1"/>
    <property type="molecule type" value="Genomic_DNA"/>
</dbReference>
<dbReference type="Gene3D" id="1.25.40.20">
    <property type="entry name" value="Ankyrin repeat-containing domain"/>
    <property type="match status" value="3"/>
</dbReference>
<keyword evidence="1" id="KW-0677">Repeat</keyword>
<organism evidence="5 6">
    <name type="scientific">Tenacibaculum aiptasiae</name>
    <dbReference type="NCBI Taxonomy" id="426481"/>
    <lineage>
        <taxon>Bacteria</taxon>
        <taxon>Pseudomonadati</taxon>
        <taxon>Bacteroidota</taxon>
        <taxon>Flavobacteriia</taxon>
        <taxon>Flavobacteriales</taxon>
        <taxon>Flavobacteriaceae</taxon>
        <taxon>Tenacibaculum</taxon>
    </lineage>
</organism>
<evidence type="ECO:0000256" key="3">
    <source>
        <dbReference type="PROSITE-ProRule" id="PRU00023"/>
    </source>
</evidence>
<proteinExistence type="predicted"/>
<keyword evidence="4" id="KW-0732">Signal</keyword>
<evidence type="ECO:0000313" key="5">
    <source>
        <dbReference type="EMBL" id="KAB1158373.1"/>
    </source>
</evidence>
<reference evidence="5 6" key="1">
    <citation type="submission" date="2019-09" db="EMBL/GenBank/DDBJ databases">
        <authorList>
            <person name="Cao W.R."/>
        </authorList>
    </citation>
    <scope>NUCLEOTIDE SEQUENCE [LARGE SCALE GENOMIC DNA]</scope>
    <source>
        <strain evidence="6">a4</strain>
    </source>
</reference>
<protein>
    <submittedName>
        <fullName evidence="5">Ankyrin repeat domain-containing protein</fullName>
    </submittedName>
</protein>
<dbReference type="GO" id="GO:0003723">
    <property type="term" value="F:RNA binding"/>
    <property type="evidence" value="ECO:0007669"/>
    <property type="project" value="TreeGrafter"/>
</dbReference>
<comment type="caution">
    <text evidence="5">The sequence shown here is derived from an EMBL/GenBank/DDBJ whole genome shotgun (WGS) entry which is preliminary data.</text>
</comment>
<dbReference type="PROSITE" id="PS50088">
    <property type="entry name" value="ANK_REPEAT"/>
    <property type="match status" value="4"/>
</dbReference>
<name>A0A7J5ALG3_9FLAO</name>
<dbReference type="InterPro" id="IPR036770">
    <property type="entry name" value="Ankyrin_rpt-contain_sf"/>
</dbReference>
<keyword evidence="6" id="KW-1185">Reference proteome</keyword>
<feature type="repeat" description="ANK" evidence="3">
    <location>
        <begin position="439"/>
        <end position="472"/>
    </location>
</feature>
<accession>A0A7J5ALG3</accession>
<dbReference type="GO" id="GO:0006396">
    <property type="term" value="P:RNA processing"/>
    <property type="evidence" value="ECO:0007669"/>
    <property type="project" value="TreeGrafter"/>
</dbReference>
<feature type="repeat" description="ANK" evidence="3">
    <location>
        <begin position="301"/>
        <end position="333"/>
    </location>
</feature>
<keyword evidence="2 3" id="KW-0040">ANK repeat</keyword>
<dbReference type="Pfam" id="PF12796">
    <property type="entry name" value="Ank_2"/>
    <property type="match status" value="4"/>
</dbReference>
<dbReference type="SUPFAM" id="SSF48403">
    <property type="entry name" value="Ankyrin repeat"/>
    <property type="match status" value="2"/>
</dbReference>
<evidence type="ECO:0000256" key="1">
    <source>
        <dbReference type="ARBA" id="ARBA00022737"/>
    </source>
</evidence>